<feature type="transmembrane region" description="Helical" evidence="7">
    <location>
        <begin position="107"/>
        <end position="128"/>
    </location>
</feature>
<evidence type="ECO:0000256" key="6">
    <source>
        <dbReference type="SAM" id="MobiDB-lite"/>
    </source>
</evidence>
<dbReference type="InterPro" id="IPR001851">
    <property type="entry name" value="ABC_transp_permease"/>
</dbReference>
<dbReference type="EMBL" id="JBHSIU010000060">
    <property type="protein sequence ID" value="MFC5004397.1"/>
    <property type="molecule type" value="Genomic_DNA"/>
</dbReference>
<name>A0ABV9WAG3_9ACTN</name>
<feature type="transmembrane region" description="Helical" evidence="7">
    <location>
        <begin position="228"/>
        <end position="248"/>
    </location>
</feature>
<keyword evidence="9" id="KW-1185">Reference proteome</keyword>
<dbReference type="CDD" id="cd06579">
    <property type="entry name" value="TM_PBP1_transp_AraH_like"/>
    <property type="match status" value="1"/>
</dbReference>
<feature type="transmembrane region" description="Helical" evidence="7">
    <location>
        <begin position="20"/>
        <end position="41"/>
    </location>
</feature>
<keyword evidence="4 7" id="KW-1133">Transmembrane helix</keyword>
<feature type="transmembrane region" description="Helical" evidence="7">
    <location>
        <begin position="53"/>
        <end position="75"/>
    </location>
</feature>
<gene>
    <name evidence="8" type="ORF">ACFPIJ_42040</name>
</gene>
<feature type="transmembrane region" description="Helical" evidence="7">
    <location>
        <begin position="140"/>
        <end position="158"/>
    </location>
</feature>
<keyword evidence="5 7" id="KW-0472">Membrane</keyword>
<evidence type="ECO:0000256" key="2">
    <source>
        <dbReference type="ARBA" id="ARBA00022475"/>
    </source>
</evidence>
<proteinExistence type="predicted"/>
<dbReference type="Proteomes" id="UP001595912">
    <property type="component" value="Unassembled WGS sequence"/>
</dbReference>
<accession>A0ABV9WAG3</accession>
<evidence type="ECO:0000256" key="4">
    <source>
        <dbReference type="ARBA" id="ARBA00022989"/>
    </source>
</evidence>
<feature type="transmembrane region" description="Helical" evidence="7">
    <location>
        <begin position="312"/>
        <end position="330"/>
    </location>
</feature>
<feature type="transmembrane region" description="Helical" evidence="7">
    <location>
        <begin position="260"/>
        <end position="279"/>
    </location>
</feature>
<dbReference type="Pfam" id="PF02653">
    <property type="entry name" value="BPD_transp_2"/>
    <property type="match status" value="1"/>
</dbReference>
<evidence type="ECO:0000256" key="3">
    <source>
        <dbReference type="ARBA" id="ARBA00022692"/>
    </source>
</evidence>
<keyword evidence="3 7" id="KW-0812">Transmembrane</keyword>
<feature type="region of interest" description="Disordered" evidence="6">
    <location>
        <begin position="338"/>
        <end position="357"/>
    </location>
</feature>
<evidence type="ECO:0000256" key="5">
    <source>
        <dbReference type="ARBA" id="ARBA00023136"/>
    </source>
</evidence>
<dbReference type="PANTHER" id="PTHR32196">
    <property type="entry name" value="ABC TRANSPORTER PERMEASE PROTEIN YPHD-RELATED-RELATED"/>
    <property type="match status" value="1"/>
</dbReference>
<dbReference type="RefSeq" id="WP_380124250.1">
    <property type="nucleotide sequence ID" value="NZ_JBHSIU010000060.1"/>
</dbReference>
<comment type="caution">
    <text evidence="8">The sequence shown here is derived from an EMBL/GenBank/DDBJ whole genome shotgun (WGS) entry which is preliminary data.</text>
</comment>
<protein>
    <submittedName>
        <fullName evidence="8">ABC transporter permease</fullName>
    </submittedName>
</protein>
<sequence length="357" mass="36951">MAAITETRLSITRAARHRLFWPAVILVILLVTNVFFSGSFFKVEFRDGHLYGSVIDILRASAPLGLVALGMTLVIATGGIDLSVGAVVAIAGALACLRISGLDDQNSVTGVLLAVGLALLLSLALGVWNGFLVATVGIQPIIATLILMVAGRGLAQLITDGQIITINSSPYKMIGAGYWLGLPLCVIIAVGVAVVAGLIVRRSALGLLLESVGGNAEASRLAGIKSRWLILIVYVFAGLCAGIAGLMISSNVSSADGNNAGLLIELDAILAVVIGGTSLSGGRFSIAGTILGAVIIKTLDITIYTVGIPPEVTLLFKAVVVVVLCLAQAPKFREKFQRRRPSAPAPQAPQQKVEVTA</sequence>
<feature type="transmembrane region" description="Helical" evidence="7">
    <location>
        <begin position="82"/>
        <end position="101"/>
    </location>
</feature>
<evidence type="ECO:0000256" key="1">
    <source>
        <dbReference type="ARBA" id="ARBA00004651"/>
    </source>
</evidence>
<comment type="subcellular location">
    <subcellularLocation>
        <location evidence="1">Cell membrane</location>
        <topology evidence="1">Multi-pass membrane protein</topology>
    </subcellularLocation>
</comment>
<feature type="transmembrane region" description="Helical" evidence="7">
    <location>
        <begin position="286"/>
        <end position="306"/>
    </location>
</feature>
<feature type="transmembrane region" description="Helical" evidence="7">
    <location>
        <begin position="178"/>
        <end position="200"/>
    </location>
</feature>
<reference evidence="9" key="1">
    <citation type="journal article" date="2019" name="Int. J. Syst. Evol. Microbiol.">
        <title>The Global Catalogue of Microorganisms (GCM) 10K type strain sequencing project: providing services to taxonomists for standard genome sequencing and annotation.</title>
        <authorList>
            <consortium name="The Broad Institute Genomics Platform"/>
            <consortium name="The Broad Institute Genome Sequencing Center for Infectious Disease"/>
            <person name="Wu L."/>
            <person name="Ma J."/>
        </authorList>
    </citation>
    <scope>NUCLEOTIDE SEQUENCE [LARGE SCALE GENOMIC DNA]</scope>
    <source>
        <strain evidence="9">CGMCC 4.7152</strain>
    </source>
</reference>
<organism evidence="8 9">
    <name type="scientific">Dactylosporangium cerinum</name>
    <dbReference type="NCBI Taxonomy" id="1434730"/>
    <lineage>
        <taxon>Bacteria</taxon>
        <taxon>Bacillati</taxon>
        <taxon>Actinomycetota</taxon>
        <taxon>Actinomycetes</taxon>
        <taxon>Micromonosporales</taxon>
        <taxon>Micromonosporaceae</taxon>
        <taxon>Dactylosporangium</taxon>
    </lineage>
</organism>
<evidence type="ECO:0000313" key="9">
    <source>
        <dbReference type="Proteomes" id="UP001595912"/>
    </source>
</evidence>
<evidence type="ECO:0000256" key="7">
    <source>
        <dbReference type="SAM" id="Phobius"/>
    </source>
</evidence>
<dbReference type="PANTHER" id="PTHR32196:SF19">
    <property type="entry name" value="GALACTOFURANOSE TRANSPORTER PERMEASE PROTEIN YTFT"/>
    <property type="match status" value="1"/>
</dbReference>
<keyword evidence="2" id="KW-1003">Cell membrane</keyword>
<evidence type="ECO:0000313" key="8">
    <source>
        <dbReference type="EMBL" id="MFC5004397.1"/>
    </source>
</evidence>